<dbReference type="EMBL" id="MCFA01000033">
    <property type="protein sequence ID" value="ORY14421.1"/>
    <property type="molecule type" value="Genomic_DNA"/>
</dbReference>
<dbReference type="AlphaFoldDB" id="A0A1Y1ZW09"/>
<evidence type="ECO:0000313" key="2">
    <source>
        <dbReference type="EMBL" id="ORY14421.1"/>
    </source>
</evidence>
<evidence type="ECO:0000256" key="1">
    <source>
        <dbReference type="SAM" id="MobiDB-lite"/>
    </source>
</evidence>
<organism evidence="2 3">
    <name type="scientific">Clohesyomyces aquaticus</name>
    <dbReference type="NCBI Taxonomy" id="1231657"/>
    <lineage>
        <taxon>Eukaryota</taxon>
        <taxon>Fungi</taxon>
        <taxon>Dikarya</taxon>
        <taxon>Ascomycota</taxon>
        <taxon>Pezizomycotina</taxon>
        <taxon>Dothideomycetes</taxon>
        <taxon>Pleosporomycetidae</taxon>
        <taxon>Pleosporales</taxon>
        <taxon>Lindgomycetaceae</taxon>
        <taxon>Clohesyomyces</taxon>
    </lineage>
</organism>
<feature type="compositionally biased region" description="Polar residues" evidence="1">
    <location>
        <begin position="39"/>
        <end position="56"/>
    </location>
</feature>
<accession>A0A1Y1ZW09</accession>
<evidence type="ECO:0000313" key="3">
    <source>
        <dbReference type="Proteomes" id="UP000193144"/>
    </source>
</evidence>
<comment type="caution">
    <text evidence="2">The sequence shown here is derived from an EMBL/GenBank/DDBJ whole genome shotgun (WGS) entry which is preliminary data.</text>
</comment>
<gene>
    <name evidence="2" type="ORF">BCR34DRAFT_585815</name>
</gene>
<reference evidence="2 3" key="1">
    <citation type="submission" date="2016-07" db="EMBL/GenBank/DDBJ databases">
        <title>Pervasive Adenine N6-methylation of Active Genes in Fungi.</title>
        <authorList>
            <consortium name="DOE Joint Genome Institute"/>
            <person name="Mondo S.J."/>
            <person name="Dannebaum R.O."/>
            <person name="Kuo R.C."/>
            <person name="Labutti K."/>
            <person name="Haridas S."/>
            <person name="Kuo A."/>
            <person name="Salamov A."/>
            <person name="Ahrendt S.R."/>
            <person name="Lipzen A."/>
            <person name="Sullivan W."/>
            <person name="Andreopoulos W.B."/>
            <person name="Clum A."/>
            <person name="Lindquist E."/>
            <person name="Daum C."/>
            <person name="Ramamoorthy G.K."/>
            <person name="Gryganskyi A."/>
            <person name="Culley D."/>
            <person name="Magnuson J.K."/>
            <person name="James T.Y."/>
            <person name="O'Malley M.A."/>
            <person name="Stajich J.E."/>
            <person name="Spatafora J.W."/>
            <person name="Visel A."/>
            <person name="Grigoriev I.V."/>
        </authorList>
    </citation>
    <scope>NUCLEOTIDE SEQUENCE [LARGE SCALE GENOMIC DNA]</scope>
    <source>
        <strain evidence="2 3">CBS 115471</strain>
    </source>
</reference>
<protein>
    <submittedName>
        <fullName evidence="2">Uncharacterized protein</fullName>
    </submittedName>
</protein>
<keyword evidence="3" id="KW-1185">Reference proteome</keyword>
<feature type="region of interest" description="Disordered" evidence="1">
    <location>
        <begin position="19"/>
        <end position="133"/>
    </location>
</feature>
<sequence length="133" mass="13726">MPHTTPPKSQVIDEVKANLPLPDQPPVASDWNSADARNVNVSAGGQASDISNSGLGSDSLRGPSTGDSAVRTDGEAWKTNTAANAGRQAHDGLDGIPSDAVTRDAKNKAGVTETTGKDYGYPQKNDPSSGLRQ</sequence>
<name>A0A1Y1ZW09_9PLEO</name>
<proteinExistence type="predicted"/>
<dbReference type="Proteomes" id="UP000193144">
    <property type="component" value="Unassembled WGS sequence"/>
</dbReference>
<dbReference type="OrthoDB" id="3913483at2759"/>